<dbReference type="Gene3D" id="1.20.120.580">
    <property type="entry name" value="bsu32300-like"/>
    <property type="match status" value="1"/>
</dbReference>
<evidence type="ECO:0000256" key="3">
    <source>
        <dbReference type="ARBA" id="ARBA00022722"/>
    </source>
</evidence>
<name>A0ABT8M4P2_9EURY</name>
<dbReference type="PANTHER" id="PTHR33397">
    <property type="entry name" value="UPF0331 PROTEIN YUTE"/>
    <property type="match status" value="1"/>
</dbReference>
<dbReference type="InterPro" id="IPR008201">
    <property type="entry name" value="HepT-like"/>
</dbReference>
<dbReference type="Pfam" id="PF01934">
    <property type="entry name" value="HepT-like"/>
    <property type="match status" value="1"/>
</dbReference>
<organism evidence="6 7">
    <name type="scientific">Methanoculleus methanifontis</name>
    <dbReference type="NCBI Taxonomy" id="2584086"/>
    <lineage>
        <taxon>Archaea</taxon>
        <taxon>Methanobacteriati</taxon>
        <taxon>Methanobacteriota</taxon>
        <taxon>Stenosarchaea group</taxon>
        <taxon>Methanomicrobia</taxon>
        <taxon>Methanomicrobiales</taxon>
        <taxon>Methanomicrobiaceae</taxon>
        <taxon>Methanoculleus</taxon>
    </lineage>
</organism>
<evidence type="ECO:0000256" key="5">
    <source>
        <dbReference type="ARBA" id="ARBA00024207"/>
    </source>
</evidence>
<dbReference type="InterPro" id="IPR052379">
    <property type="entry name" value="Type_VII_TA_RNase"/>
</dbReference>
<keyword evidence="3" id="KW-0540">Nuclease</keyword>
<dbReference type="EMBL" id="VCYI01000015">
    <property type="protein sequence ID" value="MDN7013571.1"/>
    <property type="molecule type" value="Genomic_DNA"/>
</dbReference>
<keyword evidence="2" id="KW-1277">Toxin-antitoxin system</keyword>
<keyword evidence="1" id="KW-0597">Phosphoprotein</keyword>
<comment type="caution">
    <text evidence="6">The sequence shown here is derived from an EMBL/GenBank/DDBJ whole genome shotgun (WGS) entry which is preliminary data.</text>
</comment>
<evidence type="ECO:0000256" key="1">
    <source>
        <dbReference type="ARBA" id="ARBA00022553"/>
    </source>
</evidence>
<comment type="similarity">
    <text evidence="5">Belongs to the HepT RNase toxin family.</text>
</comment>
<keyword evidence="7" id="KW-1185">Reference proteome</keyword>
<evidence type="ECO:0000313" key="7">
    <source>
        <dbReference type="Proteomes" id="UP001168423"/>
    </source>
</evidence>
<sequence length="145" mass="17026">MRLFHHMRELEEALRDWERYQRIPKKQFLQDRDTQNMVHHAMLLSIQSALDIATDVIAEERLRKPFTYRETFEVLAGEGIIPESLARDLSNLAGFRNVLVHIYWNLDLKQVYAILQHDLTVLRTFSVVMKEHVSESDSADPGGFF</sequence>
<keyword evidence="4" id="KW-0378">Hydrolase</keyword>
<reference evidence="6" key="1">
    <citation type="submission" date="2019-05" db="EMBL/GenBank/DDBJ databases">
        <title>Isolation and characterization of methanogens from the cold seep sediment at Four-Way Closure Ridge.</title>
        <authorList>
            <person name="You Y.-T."/>
            <person name="Chen S.-C."/>
            <person name="Zhang W.-L."/>
            <person name="Lai M.-C."/>
        </authorList>
    </citation>
    <scope>NUCLEOTIDE SEQUENCE</scope>
    <source>
        <strain evidence="6">FWC-SCC3</strain>
    </source>
</reference>
<accession>A0ABT8M4P2</accession>
<evidence type="ECO:0000313" key="6">
    <source>
        <dbReference type="EMBL" id="MDN7013571.1"/>
    </source>
</evidence>
<evidence type="ECO:0000256" key="4">
    <source>
        <dbReference type="ARBA" id="ARBA00022801"/>
    </source>
</evidence>
<evidence type="ECO:0000256" key="2">
    <source>
        <dbReference type="ARBA" id="ARBA00022649"/>
    </source>
</evidence>
<dbReference type="Proteomes" id="UP001168423">
    <property type="component" value="Unassembled WGS sequence"/>
</dbReference>
<dbReference type="NCBIfam" id="NF047751">
    <property type="entry name" value="HepT_toxin"/>
    <property type="match status" value="1"/>
</dbReference>
<dbReference type="InterPro" id="IPR037038">
    <property type="entry name" value="HepT-like_sf"/>
</dbReference>
<protein>
    <submittedName>
        <fullName evidence="6">DUF86 domain-containing protein</fullName>
    </submittedName>
</protein>
<dbReference type="PANTHER" id="PTHR33397:SF5">
    <property type="entry name" value="RNASE YUTE-RELATED"/>
    <property type="match status" value="1"/>
</dbReference>
<proteinExistence type="inferred from homology"/>
<gene>
    <name evidence="6" type="ORF">FGW20_11115</name>
</gene>